<name>A0ABW8NLL8_9GAMM</name>
<dbReference type="PANTHER" id="PTHR45138">
    <property type="entry name" value="REGULATORY COMPONENTS OF SENSORY TRANSDUCTION SYSTEM"/>
    <property type="match status" value="1"/>
</dbReference>
<dbReference type="CDD" id="cd01949">
    <property type="entry name" value="GGDEF"/>
    <property type="match status" value="1"/>
</dbReference>
<dbReference type="InterPro" id="IPR043128">
    <property type="entry name" value="Rev_trsase/Diguanyl_cyclase"/>
</dbReference>
<dbReference type="InterPro" id="IPR029787">
    <property type="entry name" value="Nucleotide_cyclase"/>
</dbReference>
<dbReference type="Proteomes" id="UP001620597">
    <property type="component" value="Unassembled WGS sequence"/>
</dbReference>
<comment type="caution">
    <text evidence="4">The sequence shown here is derived from an EMBL/GenBank/DDBJ whole genome shotgun (WGS) entry which is preliminary data.</text>
</comment>
<dbReference type="EC" id="2.7.7.65" evidence="1"/>
<evidence type="ECO:0000256" key="2">
    <source>
        <dbReference type="ARBA" id="ARBA00034247"/>
    </source>
</evidence>
<evidence type="ECO:0000313" key="5">
    <source>
        <dbReference type="Proteomes" id="UP001620597"/>
    </source>
</evidence>
<dbReference type="EMBL" id="JBBKTX010000021">
    <property type="protein sequence ID" value="MFK4753857.1"/>
    <property type="molecule type" value="Genomic_DNA"/>
</dbReference>
<accession>A0ABW8NLL8</accession>
<organism evidence="4 5">
    <name type="scientific">Oceanobacter antarcticus</name>
    <dbReference type="NCBI Taxonomy" id="3133425"/>
    <lineage>
        <taxon>Bacteria</taxon>
        <taxon>Pseudomonadati</taxon>
        <taxon>Pseudomonadota</taxon>
        <taxon>Gammaproteobacteria</taxon>
        <taxon>Oceanospirillales</taxon>
        <taxon>Oceanospirillaceae</taxon>
        <taxon>Oceanobacter</taxon>
    </lineage>
</organism>
<keyword evidence="4" id="KW-0808">Transferase</keyword>
<dbReference type="InterPro" id="IPR050469">
    <property type="entry name" value="Diguanylate_Cyclase"/>
</dbReference>
<dbReference type="Pfam" id="PF00990">
    <property type="entry name" value="GGDEF"/>
    <property type="match status" value="1"/>
</dbReference>
<sequence length="313" mass="34727">MTPLQSSGQVGKAIAPFGELAFKPDIRPDVLFRLTGKLQSTLELPLLIEIFFKNIQSSVSVDGISYRVRERQIVVSQGRTSAHSVNYELSTHGDKVGELIFFRSSRFPEYELANIEGLLSTLLHPLRNALLYQEALDASFRDSLTGAGNRVALDRTLDREIELSRRHEQQLSLLMLDLDNFKSINDQHGHSSGDAVLKETVRAITDCMRQTDLCFRYGGEEFLILLSNASQADALIVADRIRETISKLLIPATQTTTMTATASIGCASLTVSDSRQSLIHRADLALYTAKNRGRNCVVGEATLSQGLMKEKRQ</sequence>
<comment type="catalytic activity">
    <reaction evidence="2">
        <text>2 GTP = 3',3'-c-di-GMP + 2 diphosphate</text>
        <dbReference type="Rhea" id="RHEA:24898"/>
        <dbReference type="ChEBI" id="CHEBI:33019"/>
        <dbReference type="ChEBI" id="CHEBI:37565"/>
        <dbReference type="ChEBI" id="CHEBI:58805"/>
        <dbReference type="EC" id="2.7.7.65"/>
    </reaction>
</comment>
<keyword evidence="4" id="KW-0548">Nucleotidyltransferase</keyword>
<protein>
    <recommendedName>
        <fullName evidence="1">diguanylate cyclase</fullName>
        <ecNumber evidence="1">2.7.7.65</ecNumber>
    </recommendedName>
</protein>
<feature type="domain" description="GGDEF" evidence="3">
    <location>
        <begin position="169"/>
        <end position="302"/>
    </location>
</feature>
<dbReference type="SMART" id="SM00267">
    <property type="entry name" value="GGDEF"/>
    <property type="match status" value="1"/>
</dbReference>
<dbReference type="PROSITE" id="PS50887">
    <property type="entry name" value="GGDEF"/>
    <property type="match status" value="1"/>
</dbReference>
<dbReference type="RefSeq" id="WP_416206846.1">
    <property type="nucleotide sequence ID" value="NZ_JBBKTX010000021.1"/>
</dbReference>
<dbReference type="GO" id="GO:0052621">
    <property type="term" value="F:diguanylate cyclase activity"/>
    <property type="evidence" value="ECO:0007669"/>
    <property type="project" value="UniProtKB-EC"/>
</dbReference>
<dbReference type="Gene3D" id="3.30.70.270">
    <property type="match status" value="1"/>
</dbReference>
<dbReference type="InterPro" id="IPR000160">
    <property type="entry name" value="GGDEF_dom"/>
</dbReference>
<dbReference type="SUPFAM" id="SSF55073">
    <property type="entry name" value="Nucleotide cyclase"/>
    <property type="match status" value="1"/>
</dbReference>
<evidence type="ECO:0000313" key="4">
    <source>
        <dbReference type="EMBL" id="MFK4753857.1"/>
    </source>
</evidence>
<dbReference type="NCBIfam" id="TIGR00254">
    <property type="entry name" value="GGDEF"/>
    <property type="match status" value="1"/>
</dbReference>
<keyword evidence="5" id="KW-1185">Reference proteome</keyword>
<reference evidence="4 5" key="1">
    <citation type="submission" date="2024-03" db="EMBL/GenBank/DDBJ databases">
        <title>High-quality draft genome sequence of Oceanobacter sp. wDCs-4.</title>
        <authorList>
            <person name="Dong C."/>
        </authorList>
    </citation>
    <scope>NUCLEOTIDE SEQUENCE [LARGE SCALE GENOMIC DNA]</scope>
    <source>
        <strain evidence="5">wDCs-4</strain>
    </source>
</reference>
<evidence type="ECO:0000256" key="1">
    <source>
        <dbReference type="ARBA" id="ARBA00012528"/>
    </source>
</evidence>
<evidence type="ECO:0000259" key="3">
    <source>
        <dbReference type="PROSITE" id="PS50887"/>
    </source>
</evidence>
<dbReference type="PANTHER" id="PTHR45138:SF9">
    <property type="entry name" value="DIGUANYLATE CYCLASE DGCM-RELATED"/>
    <property type="match status" value="1"/>
</dbReference>
<gene>
    <name evidence="4" type="ORF">WG929_15695</name>
</gene>
<proteinExistence type="predicted"/>